<dbReference type="EMBL" id="JACGCM010000671">
    <property type="protein sequence ID" value="KAF6168951.1"/>
    <property type="molecule type" value="Genomic_DNA"/>
</dbReference>
<evidence type="ECO:0000259" key="1">
    <source>
        <dbReference type="Pfam" id="PF10536"/>
    </source>
</evidence>
<evidence type="ECO:0000313" key="3">
    <source>
        <dbReference type="Proteomes" id="UP000541444"/>
    </source>
</evidence>
<accession>A0A7J7NP37</accession>
<dbReference type="InterPro" id="IPR019557">
    <property type="entry name" value="AminoTfrase-like_pln_mobile"/>
</dbReference>
<reference evidence="2 3" key="1">
    <citation type="journal article" date="2020" name="IScience">
        <title>Genome Sequencing of the Endangered Kingdonia uniflora (Circaeasteraceae, Ranunculales) Reveals Potential Mechanisms of Evolutionary Specialization.</title>
        <authorList>
            <person name="Sun Y."/>
            <person name="Deng T."/>
            <person name="Zhang A."/>
            <person name="Moore M.J."/>
            <person name="Landis J.B."/>
            <person name="Lin N."/>
            <person name="Zhang H."/>
            <person name="Zhang X."/>
            <person name="Huang J."/>
            <person name="Zhang X."/>
            <person name="Sun H."/>
            <person name="Wang H."/>
        </authorList>
    </citation>
    <scope>NUCLEOTIDE SEQUENCE [LARGE SCALE GENOMIC DNA]</scope>
    <source>
        <strain evidence="2">TB1705</strain>
        <tissue evidence="2">Leaf</tissue>
    </source>
</reference>
<dbReference type="Proteomes" id="UP000541444">
    <property type="component" value="Unassembled WGS sequence"/>
</dbReference>
<sequence>MYLPDRVYPDLKVRGQGISLSLKKIVNFFAGKVGTNAPQAVSSSFSPIKLSSRMVGKACMLYVLGSFLFPNKKRTDVSVKYLSFFQDNDLPGIPTPNQSGAAEFCTRWSWTKTISAQSGSAALNMFREVLSSYKLQDVVWDPYLEKMEDKHNFKEVASFTCLLYSPEHSEPYYPDRVQKQFNRRQPVPRAPTYFEQSGLRLVFFTKLCPDVVNLAEDDDYDDGRVEVPYSQNKGGGGPAEVVEDLTRSVLVEALAAKTGECAFLMKTNLRMQADIQAKDVANSICEKKLNEKTLECESNKKLVEDLRMQLADKVKENETLGSINDKLIEEVYVKVKHDRWYAKYIHETERLGVWHLTLKGAIDGVDFEDTEDQTWEELSRQFTKLLTIVQEGPKGEYEDDIILSRKGEYQERIDSRLKKIDHKTNLRQTLFQPFNWFQLDIRDVERDGNTTFRVTASYVYQSQMKFLNVKDSLCTLMTKKSYWKSIFSQRLDITYSDLGERRYKTLLRAFKFNVVFVEYLYMGHLLAIYNEKVVIFINNKEALTFLHLFWRKANNKITKDKRFENILADSTKYWWVGMTSDENFVKLKTKYQSPIPSVSTLW</sequence>
<keyword evidence="3" id="KW-1185">Reference proteome</keyword>
<dbReference type="AlphaFoldDB" id="A0A7J7NP37"/>
<gene>
    <name evidence="2" type="ORF">GIB67_038448</name>
</gene>
<comment type="caution">
    <text evidence="2">The sequence shown here is derived from an EMBL/GenBank/DDBJ whole genome shotgun (WGS) entry which is preliminary data.</text>
</comment>
<feature type="domain" description="Aminotransferase-like plant mobile" evidence="1">
    <location>
        <begin position="103"/>
        <end position="190"/>
    </location>
</feature>
<protein>
    <recommendedName>
        <fullName evidence="1">Aminotransferase-like plant mobile domain-containing protein</fullName>
    </recommendedName>
</protein>
<dbReference type="Pfam" id="PF10536">
    <property type="entry name" value="PMD"/>
    <property type="match status" value="1"/>
</dbReference>
<organism evidence="2 3">
    <name type="scientific">Kingdonia uniflora</name>
    <dbReference type="NCBI Taxonomy" id="39325"/>
    <lineage>
        <taxon>Eukaryota</taxon>
        <taxon>Viridiplantae</taxon>
        <taxon>Streptophyta</taxon>
        <taxon>Embryophyta</taxon>
        <taxon>Tracheophyta</taxon>
        <taxon>Spermatophyta</taxon>
        <taxon>Magnoliopsida</taxon>
        <taxon>Ranunculales</taxon>
        <taxon>Circaeasteraceae</taxon>
        <taxon>Kingdonia</taxon>
    </lineage>
</organism>
<name>A0A7J7NP37_9MAGN</name>
<proteinExistence type="predicted"/>
<evidence type="ECO:0000313" key="2">
    <source>
        <dbReference type="EMBL" id="KAF6168951.1"/>
    </source>
</evidence>